<accession>A0A0J9ED38</accession>
<dbReference type="STRING" id="1675527.AIOL_000784"/>
<protein>
    <recommendedName>
        <fullName evidence="4">Lipoprotein</fullName>
    </recommendedName>
</protein>
<dbReference type="RefSeq" id="WP_049641677.1">
    <property type="nucleotide sequence ID" value="NZ_LFTY01000001.1"/>
</dbReference>
<organism evidence="2 3">
    <name type="scientific">Candidatus Rhodobacter oscarellae</name>
    <dbReference type="NCBI Taxonomy" id="1675527"/>
    <lineage>
        <taxon>Bacteria</taxon>
        <taxon>Pseudomonadati</taxon>
        <taxon>Pseudomonadota</taxon>
        <taxon>Alphaproteobacteria</taxon>
        <taxon>Rhodobacterales</taxon>
        <taxon>Rhodobacter group</taxon>
        <taxon>Rhodobacter</taxon>
    </lineage>
</organism>
<reference evidence="2 3" key="1">
    <citation type="submission" date="2015-06" db="EMBL/GenBank/DDBJ databases">
        <title>Draft genome sequence of an Alphaproteobacteria species associated to the Mediterranean sponge Oscarella lobularis.</title>
        <authorList>
            <person name="Jourda C."/>
            <person name="Santini S."/>
            <person name="Claverie J.-M."/>
        </authorList>
    </citation>
    <scope>NUCLEOTIDE SEQUENCE [LARGE SCALE GENOMIC DNA]</scope>
    <source>
        <strain evidence="2">IGS</strain>
    </source>
</reference>
<evidence type="ECO:0000256" key="1">
    <source>
        <dbReference type="SAM" id="SignalP"/>
    </source>
</evidence>
<dbReference type="PATRIC" id="fig|1675527.3.peg.841"/>
<evidence type="ECO:0000313" key="2">
    <source>
        <dbReference type="EMBL" id="KMW60620.1"/>
    </source>
</evidence>
<proteinExistence type="predicted"/>
<comment type="caution">
    <text evidence="2">The sequence shown here is derived from an EMBL/GenBank/DDBJ whole genome shotgun (WGS) entry which is preliminary data.</text>
</comment>
<sequence>MRRRLILAFGLAACALSACGGAVEAPSRAPAAPAFQATATGLLLPKSGLRVDFGRTQESTVLAVTKLLSGPPSRQFQNLECGAGPVQFAEWPGGLTLLFQNGDFEGWLVTDKSVAVSGGLSVGQSRASIEGRGLSVKGTSLGFEFDSAGVFGLIENEGSAGQVSLLWAGVSCFFR</sequence>
<keyword evidence="1" id="KW-0732">Signal</keyword>
<evidence type="ECO:0008006" key="4">
    <source>
        <dbReference type="Google" id="ProtNLM"/>
    </source>
</evidence>
<name>A0A0J9ED38_9RHOB</name>
<gene>
    <name evidence="2" type="ORF">AIOL_000784</name>
</gene>
<dbReference type="EMBL" id="LFTY01000001">
    <property type="protein sequence ID" value="KMW60620.1"/>
    <property type="molecule type" value="Genomic_DNA"/>
</dbReference>
<feature type="signal peptide" evidence="1">
    <location>
        <begin position="1"/>
        <end position="20"/>
    </location>
</feature>
<keyword evidence="3" id="KW-1185">Reference proteome</keyword>
<dbReference type="OrthoDB" id="7867825at2"/>
<dbReference type="PROSITE" id="PS51257">
    <property type="entry name" value="PROKAR_LIPOPROTEIN"/>
    <property type="match status" value="1"/>
</dbReference>
<dbReference type="Proteomes" id="UP000037178">
    <property type="component" value="Unassembled WGS sequence"/>
</dbReference>
<feature type="chain" id="PRO_5005318450" description="Lipoprotein" evidence="1">
    <location>
        <begin position="21"/>
        <end position="175"/>
    </location>
</feature>
<dbReference type="AlphaFoldDB" id="A0A0J9ED38"/>
<evidence type="ECO:0000313" key="3">
    <source>
        <dbReference type="Proteomes" id="UP000037178"/>
    </source>
</evidence>